<dbReference type="RefSeq" id="WP_076837603.1">
    <property type="nucleotide sequence ID" value="NZ_CP019434.1"/>
</dbReference>
<organism evidence="1 2">
    <name type="scientific">Acidihalobacter ferrooxydans</name>
    <dbReference type="NCBI Taxonomy" id="1765967"/>
    <lineage>
        <taxon>Bacteria</taxon>
        <taxon>Pseudomonadati</taxon>
        <taxon>Pseudomonadota</taxon>
        <taxon>Gammaproteobacteria</taxon>
        <taxon>Chromatiales</taxon>
        <taxon>Ectothiorhodospiraceae</taxon>
        <taxon>Acidihalobacter</taxon>
    </lineage>
</organism>
<accession>A0A1P8UJJ1</accession>
<keyword evidence="2" id="KW-1185">Reference proteome</keyword>
<dbReference type="EMBL" id="CP019434">
    <property type="protein sequence ID" value="APZ43980.1"/>
    <property type="molecule type" value="Genomic_DNA"/>
</dbReference>
<sequence>MSAAEYRPPLADYFDELERRYGDQFSFDKLNDEELATVERLTREAIEHDPRVSAVEKKNLAPLLTLLDMQRGKRKAARH</sequence>
<evidence type="ECO:0000313" key="2">
    <source>
        <dbReference type="Proteomes" id="UP000243807"/>
    </source>
</evidence>
<evidence type="ECO:0000313" key="1">
    <source>
        <dbReference type="EMBL" id="APZ43980.1"/>
    </source>
</evidence>
<proteinExistence type="predicted"/>
<dbReference type="OrthoDB" id="5785057at2"/>
<dbReference type="KEGG" id="afy:BW247_13495"/>
<dbReference type="STRING" id="1765967.BW247_13495"/>
<name>A0A1P8UJJ1_9GAMM</name>
<reference evidence="1 2" key="1">
    <citation type="submission" date="2017-01" db="EMBL/GenBank/DDBJ databases">
        <title>Draft sequence of Acidihalobacter ferrooxidans strain DSM 14175 (strain V8).</title>
        <authorList>
            <person name="Khaleque H.N."/>
            <person name="Ramsay J.P."/>
            <person name="Murphy R.J.T."/>
            <person name="Kaksonen A.H."/>
            <person name="Boxall N.J."/>
            <person name="Watkin E.L.J."/>
        </authorList>
    </citation>
    <scope>NUCLEOTIDE SEQUENCE [LARGE SCALE GENOMIC DNA]</scope>
    <source>
        <strain evidence="1 2">V8</strain>
    </source>
</reference>
<dbReference type="AlphaFoldDB" id="A0A1P8UJJ1"/>
<dbReference type="Proteomes" id="UP000243807">
    <property type="component" value="Chromosome"/>
</dbReference>
<gene>
    <name evidence="1" type="ORF">BW247_13495</name>
</gene>
<protein>
    <submittedName>
        <fullName evidence="1">Uncharacterized protein</fullName>
    </submittedName>
</protein>